<name>A0A1Y6LX04_ZYMTR</name>
<dbReference type="EMBL" id="LT882686">
    <property type="protein sequence ID" value="SMY28916.1"/>
    <property type="molecule type" value="Genomic_DNA"/>
</dbReference>
<organism evidence="1 2">
    <name type="scientific">Zymoseptoria tritici ST99CH_1A5</name>
    <dbReference type="NCBI Taxonomy" id="1276529"/>
    <lineage>
        <taxon>Eukaryota</taxon>
        <taxon>Fungi</taxon>
        <taxon>Dikarya</taxon>
        <taxon>Ascomycota</taxon>
        <taxon>Pezizomycotina</taxon>
        <taxon>Dothideomycetes</taxon>
        <taxon>Dothideomycetidae</taxon>
        <taxon>Mycosphaerellales</taxon>
        <taxon>Mycosphaerellaceae</taxon>
        <taxon>Zymoseptoria</taxon>
    </lineage>
</organism>
<gene>
    <name evidence="1" type="ORF">ZT1A5_G10362</name>
</gene>
<dbReference type="Proteomes" id="UP000215453">
    <property type="component" value="Chromosome 11"/>
</dbReference>
<proteinExistence type="predicted"/>
<reference evidence="1 2" key="1">
    <citation type="submission" date="2016-10" db="EMBL/GenBank/DDBJ databases">
        <authorList>
            <person name="Varghese N."/>
        </authorList>
    </citation>
    <scope>NUCLEOTIDE SEQUENCE [LARGE SCALE GENOMIC DNA]</scope>
</reference>
<evidence type="ECO:0000313" key="2">
    <source>
        <dbReference type="Proteomes" id="UP000215453"/>
    </source>
</evidence>
<protein>
    <submittedName>
        <fullName evidence="1">Uncharacterized protein</fullName>
    </submittedName>
</protein>
<accession>A0A1Y6LX04</accession>
<dbReference type="AlphaFoldDB" id="A0A1Y6LX04"/>
<sequence>MAPKGKQQNNAAAGGFPPWYDGDLVKLFYSMHKRGRRDHQILTNTTEPFVGLLHHLDRLSLARDVAKGGSLGFGGNVLDPNMVLSLVMNQHVAQSTGPGLFLHWWGSYDHGGQLPAYFMLRSWSEPERKQYLSQYPLEQLQICNGSLTWALASFLSQAAGVVLLMPNRVKGGTEIIFQYIDYGVGMEHFGLFYHNKSLVFVKLQDVANKEGKDIPVYLKTQSKTYTTHQWRFGSADAADAWMQSRLLQTPVEEDLMAKLQEAFWDEDSAFKQWEKISDVVSGRKAL</sequence>
<evidence type="ECO:0000313" key="1">
    <source>
        <dbReference type="EMBL" id="SMY28916.1"/>
    </source>
</evidence>